<evidence type="ECO:0000313" key="10">
    <source>
        <dbReference type="EnsemblMetazoa" id="CapteP223899"/>
    </source>
</evidence>
<dbReference type="InterPro" id="IPR050645">
    <property type="entry name" value="Histidine_acid_phosphatase"/>
</dbReference>
<comment type="catalytic activity">
    <reaction evidence="1">
        <text>a phosphate monoester + H2O = an alcohol + phosphate</text>
        <dbReference type="Rhea" id="RHEA:15017"/>
        <dbReference type="ChEBI" id="CHEBI:15377"/>
        <dbReference type="ChEBI" id="CHEBI:30879"/>
        <dbReference type="ChEBI" id="CHEBI:43474"/>
        <dbReference type="ChEBI" id="CHEBI:67140"/>
        <dbReference type="EC" id="3.1.3.2"/>
    </reaction>
</comment>
<dbReference type="Proteomes" id="UP000014760">
    <property type="component" value="Unassembled WGS sequence"/>
</dbReference>
<sequence length="393" mass="45265">MGDELPALVFRHGARSQEYSYPADPNPVSAWPRGYGQLTTVGQQQHYDLGHLFKQRYGHLVSNRYQPDEVYVRSSDYDRTIMSAEANLAAIFPPSGDEVWQPDLPWQPLPVHAVPKKYDNIIYVDGECSRYDQLKEENYFNAGTFYEQNQEFIDRYIALAGYEITDDIRQRITDIWDLYDPLFCQMTNNMTMPVWATEEVIEQLETLYTSKYIFNFGTLNILHLRAGPFFNDLIQLMEKSITTDDKRKITIYSGHDVTLVVYLMAMGVYNHLQAPYASSVIFELHEIDSEFKVKVLFKNDTVTDPGNDPVELQLPGCDGTCTYNEFVSLMRPIVFTGSFEDWNEACKPSDESKFSWLGIILSAVILLVLALAVIAILLRNRHRSRNPNHYDNV</sequence>
<comment type="similarity">
    <text evidence="2">Belongs to the histidine acid phosphatase family.</text>
</comment>
<accession>R7UEB8</accession>
<evidence type="ECO:0000256" key="2">
    <source>
        <dbReference type="ARBA" id="ARBA00005375"/>
    </source>
</evidence>
<dbReference type="OrthoDB" id="5821688at2759"/>
<keyword evidence="8" id="KW-1133">Transmembrane helix</keyword>
<reference evidence="9 11" key="2">
    <citation type="journal article" date="2013" name="Nature">
        <title>Insights into bilaterian evolution from three spiralian genomes.</title>
        <authorList>
            <person name="Simakov O."/>
            <person name="Marletaz F."/>
            <person name="Cho S.J."/>
            <person name="Edsinger-Gonzales E."/>
            <person name="Havlak P."/>
            <person name="Hellsten U."/>
            <person name="Kuo D.H."/>
            <person name="Larsson T."/>
            <person name="Lv J."/>
            <person name="Arendt D."/>
            <person name="Savage R."/>
            <person name="Osoegawa K."/>
            <person name="de Jong P."/>
            <person name="Grimwood J."/>
            <person name="Chapman J.A."/>
            <person name="Shapiro H."/>
            <person name="Aerts A."/>
            <person name="Otillar R.P."/>
            <person name="Terry A.Y."/>
            <person name="Boore J.L."/>
            <person name="Grigoriev I.V."/>
            <person name="Lindberg D.R."/>
            <person name="Seaver E.C."/>
            <person name="Weisblat D.A."/>
            <person name="Putnam N.H."/>
            <person name="Rokhsar D.S."/>
        </authorList>
    </citation>
    <scope>NUCLEOTIDE SEQUENCE</scope>
    <source>
        <strain evidence="9 11">I ESC-2004</strain>
    </source>
</reference>
<keyword evidence="8" id="KW-0812">Transmembrane</keyword>
<dbReference type="InterPro" id="IPR029033">
    <property type="entry name" value="His_PPase_superfam"/>
</dbReference>
<keyword evidence="6" id="KW-1015">Disulfide bond</keyword>
<keyword evidence="7" id="KW-0325">Glycoprotein</keyword>
<gene>
    <name evidence="9" type="ORF">CAPTEDRAFT_223899</name>
</gene>
<evidence type="ECO:0000256" key="4">
    <source>
        <dbReference type="ARBA" id="ARBA00022729"/>
    </source>
</evidence>
<reference evidence="10" key="3">
    <citation type="submission" date="2015-06" db="UniProtKB">
        <authorList>
            <consortium name="EnsemblMetazoa"/>
        </authorList>
    </citation>
    <scope>IDENTIFICATION</scope>
</reference>
<evidence type="ECO:0000313" key="11">
    <source>
        <dbReference type="Proteomes" id="UP000014760"/>
    </source>
</evidence>
<dbReference type="EnsemblMetazoa" id="CapteT223899">
    <property type="protein sequence ID" value="CapteP223899"/>
    <property type="gene ID" value="CapteG223899"/>
</dbReference>
<evidence type="ECO:0000256" key="7">
    <source>
        <dbReference type="ARBA" id="ARBA00023180"/>
    </source>
</evidence>
<evidence type="ECO:0000256" key="6">
    <source>
        <dbReference type="ARBA" id="ARBA00023157"/>
    </source>
</evidence>
<protein>
    <recommendedName>
        <fullName evidence="3">acid phosphatase</fullName>
        <ecNumber evidence="3">3.1.3.2</ecNumber>
    </recommendedName>
</protein>
<proteinExistence type="inferred from homology"/>
<feature type="transmembrane region" description="Helical" evidence="8">
    <location>
        <begin position="354"/>
        <end position="378"/>
    </location>
</feature>
<reference evidence="11" key="1">
    <citation type="submission" date="2012-12" db="EMBL/GenBank/DDBJ databases">
        <authorList>
            <person name="Hellsten U."/>
            <person name="Grimwood J."/>
            <person name="Chapman J.A."/>
            <person name="Shapiro H."/>
            <person name="Aerts A."/>
            <person name="Otillar R.P."/>
            <person name="Terry A.Y."/>
            <person name="Boore J.L."/>
            <person name="Simakov O."/>
            <person name="Marletaz F."/>
            <person name="Cho S.-J."/>
            <person name="Edsinger-Gonzales E."/>
            <person name="Havlak P."/>
            <person name="Kuo D.-H."/>
            <person name="Larsson T."/>
            <person name="Lv J."/>
            <person name="Arendt D."/>
            <person name="Savage R."/>
            <person name="Osoegawa K."/>
            <person name="de Jong P."/>
            <person name="Lindberg D.R."/>
            <person name="Seaver E.C."/>
            <person name="Weisblat D.A."/>
            <person name="Putnam N.H."/>
            <person name="Grigoriev I.V."/>
            <person name="Rokhsar D.S."/>
        </authorList>
    </citation>
    <scope>NUCLEOTIDE SEQUENCE</scope>
    <source>
        <strain evidence="11">I ESC-2004</strain>
    </source>
</reference>
<keyword evidence="11" id="KW-1185">Reference proteome</keyword>
<name>R7UEB8_CAPTE</name>
<dbReference type="EMBL" id="AMQN01008213">
    <property type="status" value="NOT_ANNOTATED_CDS"/>
    <property type="molecule type" value="Genomic_DNA"/>
</dbReference>
<dbReference type="PANTHER" id="PTHR11567">
    <property type="entry name" value="ACID PHOSPHATASE-RELATED"/>
    <property type="match status" value="1"/>
</dbReference>
<dbReference type="CDD" id="cd07061">
    <property type="entry name" value="HP_HAP_like"/>
    <property type="match status" value="1"/>
</dbReference>
<evidence type="ECO:0000256" key="5">
    <source>
        <dbReference type="ARBA" id="ARBA00022801"/>
    </source>
</evidence>
<keyword evidence="4" id="KW-0732">Signal</keyword>
<evidence type="ECO:0000313" key="9">
    <source>
        <dbReference type="EMBL" id="ELU04324.1"/>
    </source>
</evidence>
<dbReference type="Pfam" id="PF00328">
    <property type="entry name" value="His_Phos_2"/>
    <property type="match status" value="1"/>
</dbReference>
<dbReference type="GO" id="GO:0003993">
    <property type="term" value="F:acid phosphatase activity"/>
    <property type="evidence" value="ECO:0007669"/>
    <property type="project" value="UniProtKB-EC"/>
</dbReference>
<dbReference type="EMBL" id="KB302448">
    <property type="protein sequence ID" value="ELU04324.1"/>
    <property type="molecule type" value="Genomic_DNA"/>
</dbReference>
<dbReference type="SUPFAM" id="SSF53254">
    <property type="entry name" value="Phosphoglycerate mutase-like"/>
    <property type="match status" value="1"/>
</dbReference>
<dbReference type="HOGENOM" id="CLU_030431_1_1_1"/>
<evidence type="ECO:0000256" key="1">
    <source>
        <dbReference type="ARBA" id="ARBA00000032"/>
    </source>
</evidence>
<dbReference type="InterPro" id="IPR000560">
    <property type="entry name" value="His_Pase_clade-2"/>
</dbReference>
<organism evidence="9">
    <name type="scientific">Capitella teleta</name>
    <name type="common">Polychaete worm</name>
    <dbReference type="NCBI Taxonomy" id="283909"/>
    <lineage>
        <taxon>Eukaryota</taxon>
        <taxon>Metazoa</taxon>
        <taxon>Spiralia</taxon>
        <taxon>Lophotrochozoa</taxon>
        <taxon>Annelida</taxon>
        <taxon>Polychaeta</taxon>
        <taxon>Sedentaria</taxon>
        <taxon>Scolecida</taxon>
        <taxon>Capitellidae</taxon>
        <taxon>Capitella</taxon>
    </lineage>
</organism>
<evidence type="ECO:0000256" key="8">
    <source>
        <dbReference type="SAM" id="Phobius"/>
    </source>
</evidence>
<dbReference type="STRING" id="283909.R7UEB8"/>
<keyword evidence="5" id="KW-0378">Hydrolase</keyword>
<dbReference type="EC" id="3.1.3.2" evidence="3"/>
<evidence type="ECO:0000256" key="3">
    <source>
        <dbReference type="ARBA" id="ARBA00012646"/>
    </source>
</evidence>
<keyword evidence="8" id="KW-0472">Membrane</keyword>
<dbReference type="AlphaFoldDB" id="R7UEB8"/>
<dbReference type="OMA" id="VELHYRN"/>
<dbReference type="EMBL" id="AMQN01008214">
    <property type="status" value="NOT_ANNOTATED_CDS"/>
    <property type="molecule type" value="Genomic_DNA"/>
</dbReference>
<dbReference type="Gene3D" id="3.40.50.1240">
    <property type="entry name" value="Phosphoglycerate mutase-like"/>
    <property type="match status" value="1"/>
</dbReference>
<dbReference type="PANTHER" id="PTHR11567:SF211">
    <property type="entry name" value="PROSTATIC ACID PHOSPHATASE"/>
    <property type="match status" value="1"/>
</dbReference>